<evidence type="ECO:0000313" key="7">
    <source>
        <dbReference type="EMBL" id="KAK1939601.1"/>
    </source>
</evidence>
<dbReference type="PANTHER" id="PTHR12953:SF0">
    <property type="entry name" value="SUN DOMAIN-CONTAINING OSSIFICATION FACTOR"/>
    <property type="match status" value="1"/>
</dbReference>
<dbReference type="InterPro" id="IPR045120">
    <property type="entry name" value="Suco/Slp1-like"/>
</dbReference>
<dbReference type="GO" id="GO:0016020">
    <property type="term" value="C:membrane"/>
    <property type="evidence" value="ECO:0007669"/>
    <property type="project" value="InterPro"/>
</dbReference>
<comment type="subcellular location">
    <subcellularLocation>
        <location evidence="1">Endomembrane system</location>
    </subcellularLocation>
</comment>
<proteinExistence type="predicted"/>
<keyword evidence="3 5" id="KW-1133">Transmembrane helix</keyword>
<organism evidence="7 8">
    <name type="scientific">Babesia divergens</name>
    <dbReference type="NCBI Taxonomy" id="32595"/>
    <lineage>
        <taxon>Eukaryota</taxon>
        <taxon>Sar</taxon>
        <taxon>Alveolata</taxon>
        <taxon>Apicomplexa</taxon>
        <taxon>Aconoidasida</taxon>
        <taxon>Piroplasmida</taxon>
        <taxon>Babesiidae</taxon>
        <taxon>Babesia</taxon>
    </lineage>
</organism>
<dbReference type="GO" id="GO:0005737">
    <property type="term" value="C:cytoplasm"/>
    <property type="evidence" value="ECO:0007669"/>
    <property type="project" value="TreeGrafter"/>
</dbReference>
<sequence length="897" mass="103098">MYMPLSKRHIHRYLVQGLIFIFIFYYCLLYLARSPKNANVNAIDKDLLLKDSGPTRLKGKPFEPQSFKLKVDFSSEEAGAKIVAQSKSLLHVKSIQNNDRNSYLLAPCRKTDWIIISFPESISVKHIAFVSYEYYASTYKVIRISASPVYPSAKWRMLAEVETERGQSEVFDIASVCDMDDNNGCWAKYLKLEFLDFHNFEENYYCSLTSMKVYGSTAVDVLESEITNYDTLLLKGNNISDEFNFSPKYKPQSSDSLKVETVLEDPRKETSMKRAIVPVNEKETHVGSIINAPNSGDYLNAAVHHTVLRFMTQLAARSDKHGVNRYLYAPLMRFIRRKQCCVRSLMSLVKDDKHLGDYIPGSSRRCWNMLLGVNLPTNHTWFEGMVHSMLKEGLMSSSGDMFSTGGMNYPLLLCVKRAGFFSEFACYSRFVYTSFATFTSTKIAKGLVSNPRSDLPLTRFYFFHNGSISQKAVHVSRKRISEVFMQDRLVRGEHFIVSDGYISSITLSTDTCTLTMKHHMVEDMRNGHQIIDLAAKSYVNITGKTITRVTKDLGILMLLVDSLNKGAIAQMLNKGNVMVSESATPQFKIDDTNSGDRITENKQTVVNPDEEPSGQFKKTQGHKHVLLQLSERVKALESFVNQLNRKVNEINDHLTAYVDHMHHLKNLQKTTSPMHHISKWRKTVQDEVQPVLKALGIQRLSIFFLHAMPNMDILNRKCVKGGSSSRFPSCTCLLKMEEEPAKDIRRNSCHINNVRLTKKGRKCDSFMLLSRISIFIRGLKRYKLLDCCRKYGCECMDTVVKEASHLLWMPHFSKASRKCSKYYVLEHIYYWIEACQRCILNLSYAAFGTLSRIVFNVYTMSVCIFCTQIFWFYRDRANRMLIYDIYERIPREQGTKN</sequence>
<keyword evidence="4 5" id="KW-0472">Membrane</keyword>
<dbReference type="GO" id="GO:0034975">
    <property type="term" value="P:protein folding in endoplasmic reticulum"/>
    <property type="evidence" value="ECO:0007669"/>
    <property type="project" value="TreeGrafter"/>
</dbReference>
<dbReference type="SUPFAM" id="SSF49785">
    <property type="entry name" value="Galactose-binding domain-like"/>
    <property type="match status" value="1"/>
</dbReference>
<dbReference type="AlphaFoldDB" id="A0AAD9GK42"/>
<comment type="caution">
    <text evidence="7">The sequence shown here is derived from an EMBL/GenBank/DDBJ whole genome shotgun (WGS) entry which is preliminary data.</text>
</comment>
<keyword evidence="8" id="KW-1185">Reference proteome</keyword>
<evidence type="ECO:0000256" key="2">
    <source>
        <dbReference type="ARBA" id="ARBA00022692"/>
    </source>
</evidence>
<feature type="transmembrane region" description="Helical" evidence="5">
    <location>
        <begin position="853"/>
        <end position="873"/>
    </location>
</feature>
<evidence type="ECO:0000256" key="5">
    <source>
        <dbReference type="SAM" id="Phobius"/>
    </source>
</evidence>
<reference evidence="7" key="1">
    <citation type="journal article" date="2014" name="Nucleic Acids Res.">
        <title>The evolutionary dynamics of variant antigen genes in Babesia reveal a history of genomic innovation underlying host-parasite interaction.</title>
        <authorList>
            <person name="Jackson A.P."/>
            <person name="Otto T.D."/>
            <person name="Darby A."/>
            <person name="Ramaprasad A."/>
            <person name="Xia D."/>
            <person name="Echaide I.E."/>
            <person name="Farber M."/>
            <person name="Gahlot S."/>
            <person name="Gamble J."/>
            <person name="Gupta D."/>
            <person name="Gupta Y."/>
            <person name="Jackson L."/>
            <person name="Malandrin L."/>
            <person name="Malas T.B."/>
            <person name="Moussa E."/>
            <person name="Nair M."/>
            <person name="Reid A.J."/>
            <person name="Sanders M."/>
            <person name="Sharma J."/>
            <person name="Tracey A."/>
            <person name="Quail M.A."/>
            <person name="Weir W."/>
            <person name="Wastling J.M."/>
            <person name="Hall N."/>
            <person name="Willadsen P."/>
            <person name="Lingelbach K."/>
            <person name="Shiels B."/>
            <person name="Tait A."/>
            <person name="Berriman M."/>
            <person name="Allred D.R."/>
            <person name="Pain A."/>
        </authorList>
    </citation>
    <scope>NUCLEOTIDE SEQUENCE</scope>
    <source>
        <strain evidence="7">1802A</strain>
    </source>
</reference>
<dbReference type="InterPro" id="IPR008979">
    <property type="entry name" value="Galactose-bd-like_sf"/>
</dbReference>
<dbReference type="Pfam" id="PF07738">
    <property type="entry name" value="Sad1_UNC"/>
    <property type="match status" value="1"/>
</dbReference>
<keyword evidence="2 5" id="KW-0812">Transmembrane</keyword>
<gene>
    <name evidence="7" type="ORF">X943_001431</name>
</gene>
<feature type="transmembrane region" description="Helical" evidence="5">
    <location>
        <begin position="12"/>
        <end position="32"/>
    </location>
</feature>
<dbReference type="EMBL" id="JAHBMH010000007">
    <property type="protein sequence ID" value="KAK1939601.1"/>
    <property type="molecule type" value="Genomic_DNA"/>
</dbReference>
<evidence type="ECO:0000313" key="8">
    <source>
        <dbReference type="Proteomes" id="UP001195914"/>
    </source>
</evidence>
<evidence type="ECO:0000256" key="4">
    <source>
        <dbReference type="ARBA" id="ARBA00023136"/>
    </source>
</evidence>
<evidence type="ECO:0000259" key="6">
    <source>
        <dbReference type="PROSITE" id="PS51469"/>
    </source>
</evidence>
<evidence type="ECO:0000256" key="1">
    <source>
        <dbReference type="ARBA" id="ARBA00004308"/>
    </source>
</evidence>
<dbReference type="InterPro" id="IPR012919">
    <property type="entry name" value="SUN_dom"/>
</dbReference>
<protein>
    <recommendedName>
        <fullName evidence="6">SUN domain-containing protein</fullName>
    </recommendedName>
</protein>
<dbReference type="PROSITE" id="PS51469">
    <property type="entry name" value="SUN"/>
    <property type="match status" value="1"/>
</dbReference>
<reference evidence="7" key="2">
    <citation type="submission" date="2021-05" db="EMBL/GenBank/DDBJ databases">
        <authorList>
            <person name="Pain A."/>
        </authorList>
    </citation>
    <scope>NUCLEOTIDE SEQUENCE</scope>
    <source>
        <strain evidence="7">1802A</strain>
    </source>
</reference>
<name>A0AAD9GK42_BABDI</name>
<dbReference type="PANTHER" id="PTHR12953">
    <property type="entry name" value="MEMBRANE PROTEIN CH1 RELATED"/>
    <property type="match status" value="1"/>
</dbReference>
<evidence type="ECO:0000256" key="3">
    <source>
        <dbReference type="ARBA" id="ARBA00022989"/>
    </source>
</evidence>
<accession>A0AAD9GK42</accession>
<feature type="domain" description="SUN" evidence="6">
    <location>
        <begin position="44"/>
        <end position="218"/>
    </location>
</feature>
<dbReference type="GO" id="GO:0012505">
    <property type="term" value="C:endomembrane system"/>
    <property type="evidence" value="ECO:0007669"/>
    <property type="project" value="UniProtKB-SubCell"/>
</dbReference>
<dbReference type="Proteomes" id="UP001195914">
    <property type="component" value="Unassembled WGS sequence"/>
</dbReference>